<dbReference type="EMBL" id="AP019297">
    <property type="protein sequence ID" value="BBG93672.1"/>
    <property type="molecule type" value="Genomic_DNA"/>
</dbReference>
<proteinExistence type="predicted"/>
<evidence type="ECO:0000313" key="1">
    <source>
        <dbReference type="EMBL" id="BBG93672.1"/>
    </source>
</evidence>
<sequence length="106" mass="11733">MVEVLDLGFGLFRLGGHQPRKAFEESHNDDFGKKNPLKKKASIFVQGFGNLYFSSLNCRSEMGSSIVLRYTLVSMMVILALRTPEIQGQSIPSTNFAPPQVQAGLK</sequence>
<protein>
    <submittedName>
        <fullName evidence="1">Uncharacterized protein</fullName>
    </submittedName>
</protein>
<dbReference type="AlphaFoldDB" id="A0A4Y1QP74"/>
<organism evidence="1">
    <name type="scientific">Prunus dulcis</name>
    <name type="common">Almond</name>
    <name type="synonym">Amygdalus dulcis</name>
    <dbReference type="NCBI Taxonomy" id="3755"/>
    <lineage>
        <taxon>Eukaryota</taxon>
        <taxon>Viridiplantae</taxon>
        <taxon>Streptophyta</taxon>
        <taxon>Embryophyta</taxon>
        <taxon>Tracheophyta</taxon>
        <taxon>Spermatophyta</taxon>
        <taxon>Magnoliopsida</taxon>
        <taxon>eudicotyledons</taxon>
        <taxon>Gunneridae</taxon>
        <taxon>Pentapetalae</taxon>
        <taxon>rosids</taxon>
        <taxon>fabids</taxon>
        <taxon>Rosales</taxon>
        <taxon>Rosaceae</taxon>
        <taxon>Amygdaloideae</taxon>
        <taxon>Amygdaleae</taxon>
        <taxon>Prunus</taxon>
    </lineage>
</organism>
<gene>
    <name evidence="1" type="ORF">Prudu_001754</name>
</gene>
<reference evidence="1" key="1">
    <citation type="journal article" date="2019" name="Science">
        <title>Mutation of a bHLH transcription factor allowed almond domestication.</title>
        <authorList>
            <person name="Sanchez-Perez R."/>
            <person name="Pavan S."/>
            <person name="Mazzeo R."/>
            <person name="Moldovan C."/>
            <person name="Aiese Cigliano R."/>
            <person name="Del Cueto J."/>
            <person name="Ricciardi F."/>
            <person name="Lotti C."/>
            <person name="Ricciardi L."/>
            <person name="Dicenta F."/>
            <person name="Lopez-Marques R.L."/>
            <person name="Lindberg Moller B."/>
        </authorList>
    </citation>
    <scope>NUCLEOTIDE SEQUENCE</scope>
</reference>
<accession>A0A4Y1QP74</accession>
<name>A0A4Y1QP74_PRUDU</name>